<evidence type="ECO:0000313" key="5">
    <source>
        <dbReference type="EMBL" id="MCR8630243.1"/>
    </source>
</evidence>
<accession>A0ABT1YAM9</accession>
<evidence type="ECO:0000256" key="2">
    <source>
        <dbReference type="ARBA" id="ARBA00023125"/>
    </source>
</evidence>
<dbReference type="InterPro" id="IPR036388">
    <property type="entry name" value="WH-like_DNA-bd_sf"/>
</dbReference>
<dbReference type="InterPro" id="IPR001845">
    <property type="entry name" value="HTH_ArsR_DNA-bd_dom"/>
</dbReference>
<feature type="domain" description="HTH arsR-type" evidence="4">
    <location>
        <begin position="1"/>
        <end position="92"/>
    </location>
</feature>
<dbReference type="EMBL" id="JANQBD010000002">
    <property type="protein sequence ID" value="MCR8630243.1"/>
    <property type="molecule type" value="Genomic_DNA"/>
</dbReference>
<comment type="caution">
    <text evidence="5">The sequence shown here is derived from an EMBL/GenBank/DDBJ whole genome shotgun (WGS) entry which is preliminary data.</text>
</comment>
<dbReference type="InterPro" id="IPR011991">
    <property type="entry name" value="ArsR-like_HTH"/>
</dbReference>
<dbReference type="Gene3D" id="1.10.10.10">
    <property type="entry name" value="Winged helix-like DNA-binding domain superfamily/Winged helix DNA-binding domain"/>
    <property type="match status" value="1"/>
</dbReference>
<dbReference type="SMART" id="SM00418">
    <property type="entry name" value="HTH_ARSR"/>
    <property type="match status" value="1"/>
</dbReference>
<proteinExistence type="predicted"/>
<gene>
    <name evidence="5" type="ORF">NV381_03405</name>
</gene>
<organism evidence="5 6">
    <name type="scientific">Paenibacillus radicis</name>
    <name type="common">ex Xue et al. 2023</name>
    <dbReference type="NCBI Taxonomy" id="2972489"/>
    <lineage>
        <taxon>Bacteria</taxon>
        <taxon>Bacillati</taxon>
        <taxon>Bacillota</taxon>
        <taxon>Bacilli</taxon>
        <taxon>Bacillales</taxon>
        <taxon>Paenibacillaceae</taxon>
        <taxon>Paenibacillus</taxon>
    </lineage>
</organism>
<dbReference type="SUPFAM" id="SSF46785">
    <property type="entry name" value="Winged helix' DNA-binding domain"/>
    <property type="match status" value="1"/>
</dbReference>
<dbReference type="PRINTS" id="PR00778">
    <property type="entry name" value="HTHARSR"/>
</dbReference>
<sequence length="92" mass="10487">METISDQQFSRISRALAEPRRYQILKEISASIDPLPCSMLLLHHQVSAPTISHHIKELETAGLVHCIREGKNMSLIIQHDTLRAYLNKLSEI</sequence>
<dbReference type="InterPro" id="IPR036390">
    <property type="entry name" value="WH_DNA-bd_sf"/>
</dbReference>
<evidence type="ECO:0000256" key="3">
    <source>
        <dbReference type="ARBA" id="ARBA00023163"/>
    </source>
</evidence>
<dbReference type="Pfam" id="PF12840">
    <property type="entry name" value="HTH_20"/>
    <property type="match status" value="1"/>
</dbReference>
<keyword evidence="1" id="KW-0805">Transcription regulation</keyword>
<keyword evidence="3" id="KW-0804">Transcription</keyword>
<dbReference type="RefSeq" id="WP_258211862.1">
    <property type="nucleotide sequence ID" value="NZ_JANQBD010000002.1"/>
</dbReference>
<dbReference type="InterPro" id="IPR051081">
    <property type="entry name" value="HTH_MetalResp_TranReg"/>
</dbReference>
<evidence type="ECO:0000259" key="4">
    <source>
        <dbReference type="PROSITE" id="PS50987"/>
    </source>
</evidence>
<dbReference type="PANTHER" id="PTHR33154">
    <property type="entry name" value="TRANSCRIPTIONAL REGULATOR, ARSR FAMILY"/>
    <property type="match status" value="1"/>
</dbReference>
<evidence type="ECO:0000256" key="1">
    <source>
        <dbReference type="ARBA" id="ARBA00023015"/>
    </source>
</evidence>
<reference evidence="5 6" key="1">
    <citation type="submission" date="2022-08" db="EMBL/GenBank/DDBJ databases">
        <title>Paenibacillus endoradicis sp. nov., Paenibacillus radicibacter sp. nov and Paenibacillus pararadicis sp. nov., three cold-adapted plant growth-promoting bacteria isolated from root of Larix gmelinii in Great Khingan.</title>
        <authorList>
            <person name="Xue H."/>
        </authorList>
    </citation>
    <scope>NUCLEOTIDE SEQUENCE [LARGE SCALE GENOMIC DNA]</scope>
    <source>
        <strain evidence="5 6">N5-1-1-5</strain>
    </source>
</reference>
<keyword evidence="6" id="KW-1185">Reference proteome</keyword>
<dbReference type="Proteomes" id="UP001300012">
    <property type="component" value="Unassembled WGS sequence"/>
</dbReference>
<dbReference type="PROSITE" id="PS50987">
    <property type="entry name" value="HTH_ARSR_2"/>
    <property type="match status" value="1"/>
</dbReference>
<evidence type="ECO:0000313" key="6">
    <source>
        <dbReference type="Proteomes" id="UP001300012"/>
    </source>
</evidence>
<protein>
    <submittedName>
        <fullName evidence="5">Helix-turn-helix domain-containing protein</fullName>
    </submittedName>
</protein>
<keyword evidence="2" id="KW-0238">DNA-binding</keyword>
<dbReference type="PANTHER" id="PTHR33154:SF33">
    <property type="entry name" value="TRANSCRIPTIONAL REPRESSOR SDPR"/>
    <property type="match status" value="1"/>
</dbReference>
<dbReference type="CDD" id="cd00090">
    <property type="entry name" value="HTH_ARSR"/>
    <property type="match status" value="1"/>
</dbReference>
<name>A0ABT1YAM9_9BACL</name>